<proteinExistence type="predicted"/>
<name>A0A2A6EM58_PREIN</name>
<comment type="caution">
    <text evidence="1">The sequence shown here is derived from an EMBL/GenBank/DDBJ whole genome shotgun (WGS) entry which is preliminary data.</text>
</comment>
<reference evidence="1 2" key="1">
    <citation type="submission" date="2017-11" db="EMBL/GenBank/DDBJ databases">
        <title>Genome sequencing of Prevotella intermedia KCOM 2832.</title>
        <authorList>
            <person name="Kook J.-K."/>
            <person name="Park S.-N."/>
            <person name="Lim Y.K."/>
        </authorList>
    </citation>
    <scope>NUCLEOTIDE SEQUENCE [LARGE SCALE GENOMIC DNA]</scope>
    <source>
        <strain evidence="1 2">KCOM 2832</strain>
    </source>
</reference>
<dbReference type="AlphaFoldDB" id="A0A2A6EM58"/>
<dbReference type="EMBL" id="PENG01000002">
    <property type="protein sequence ID" value="PJI26500.1"/>
    <property type="molecule type" value="Genomic_DNA"/>
</dbReference>
<organism evidence="1 2">
    <name type="scientific">Prevotella intermedia</name>
    <dbReference type="NCBI Taxonomy" id="28131"/>
    <lineage>
        <taxon>Bacteria</taxon>
        <taxon>Pseudomonadati</taxon>
        <taxon>Bacteroidota</taxon>
        <taxon>Bacteroidia</taxon>
        <taxon>Bacteroidales</taxon>
        <taxon>Prevotellaceae</taxon>
        <taxon>Prevotella</taxon>
    </lineage>
</organism>
<evidence type="ECO:0000313" key="1">
    <source>
        <dbReference type="EMBL" id="PJI26500.1"/>
    </source>
</evidence>
<protein>
    <submittedName>
        <fullName evidence="1">Uncharacterized protein</fullName>
    </submittedName>
</protein>
<gene>
    <name evidence="1" type="ORF">CTM58_12450</name>
</gene>
<accession>A0A2A6EM58</accession>
<dbReference type="Proteomes" id="UP000229884">
    <property type="component" value="Unassembled WGS sequence"/>
</dbReference>
<sequence>MIMRKLPVGKGFPEPWMEALPFIWIFGFIIGLGSSVLSLTYFVLELAKHYVWAKVIVVVCKVVFSLLLVYSLYFVFMVGIPSLKSG</sequence>
<evidence type="ECO:0000313" key="2">
    <source>
        <dbReference type="Proteomes" id="UP000229884"/>
    </source>
</evidence>